<dbReference type="GO" id="GO:0031966">
    <property type="term" value="C:mitochondrial membrane"/>
    <property type="evidence" value="ECO:0007669"/>
    <property type="project" value="UniProtKB-SubCell"/>
</dbReference>
<dbReference type="AlphaFoldDB" id="A0A7I8VK95"/>
<organism evidence="7 8">
    <name type="scientific">Dimorphilus gyrociliatus</name>
    <dbReference type="NCBI Taxonomy" id="2664684"/>
    <lineage>
        <taxon>Eukaryota</taxon>
        <taxon>Metazoa</taxon>
        <taxon>Spiralia</taxon>
        <taxon>Lophotrochozoa</taxon>
        <taxon>Annelida</taxon>
        <taxon>Polychaeta</taxon>
        <taxon>Polychaeta incertae sedis</taxon>
        <taxon>Dinophilidae</taxon>
        <taxon>Dimorphilus</taxon>
    </lineage>
</organism>
<keyword evidence="2 5" id="KW-0812">Transmembrane</keyword>
<feature type="transmembrane region" description="Helical" evidence="5">
    <location>
        <begin position="52"/>
        <end position="69"/>
    </location>
</feature>
<dbReference type="OrthoDB" id="6604018at2759"/>
<feature type="domain" description="HIG1" evidence="6">
    <location>
        <begin position="24"/>
        <end position="115"/>
    </location>
</feature>
<comment type="subcellular location">
    <subcellularLocation>
        <location evidence="1">Mitochondrion membrane</location>
    </subcellularLocation>
</comment>
<evidence type="ECO:0000256" key="2">
    <source>
        <dbReference type="ARBA" id="ARBA00022692"/>
    </source>
</evidence>
<keyword evidence="4 5" id="KW-0472">Membrane</keyword>
<dbReference type="Pfam" id="PF04588">
    <property type="entry name" value="HIG_1_N"/>
    <property type="match status" value="1"/>
</dbReference>
<dbReference type="Gene3D" id="6.10.140.1320">
    <property type="match status" value="1"/>
</dbReference>
<evidence type="ECO:0000256" key="5">
    <source>
        <dbReference type="SAM" id="Phobius"/>
    </source>
</evidence>
<accession>A0A7I8VK95</accession>
<protein>
    <submittedName>
        <fullName evidence="7">DgyrCDS5330</fullName>
    </submittedName>
</protein>
<keyword evidence="3 5" id="KW-1133">Transmembrane helix</keyword>
<sequence length="115" mass="12748">MASNITSDSSDKKKEIEALEAELGYISQAPSQFHAQETFKEKFQRKFKENPLVPLGLLATTIVLGRGIWTMKTGDKVKSQKMMRMRVLAQGLTVVALIGGVAFSAFKKRAVSEEK</sequence>
<dbReference type="InterPro" id="IPR050355">
    <property type="entry name" value="RCF1"/>
</dbReference>
<evidence type="ECO:0000256" key="1">
    <source>
        <dbReference type="ARBA" id="ARBA00004325"/>
    </source>
</evidence>
<proteinExistence type="predicted"/>
<feature type="transmembrane region" description="Helical" evidence="5">
    <location>
        <begin position="89"/>
        <end position="106"/>
    </location>
</feature>
<dbReference type="PANTHER" id="PTHR12297:SF18">
    <property type="entry name" value="HIG1 DOMAIN FAMILY MEMBER 2A"/>
    <property type="match status" value="1"/>
</dbReference>
<dbReference type="PANTHER" id="PTHR12297">
    <property type="entry name" value="HYPOXIA-INDUCBILE GENE 1 HIG1 -RELATED"/>
    <property type="match status" value="1"/>
</dbReference>
<evidence type="ECO:0000313" key="7">
    <source>
        <dbReference type="EMBL" id="CAD5116443.1"/>
    </source>
</evidence>
<evidence type="ECO:0000256" key="3">
    <source>
        <dbReference type="ARBA" id="ARBA00022989"/>
    </source>
</evidence>
<name>A0A7I8VK95_9ANNE</name>
<comment type="caution">
    <text evidence="7">The sequence shown here is derived from an EMBL/GenBank/DDBJ whole genome shotgun (WGS) entry which is preliminary data.</text>
</comment>
<gene>
    <name evidence="7" type="ORF">DGYR_LOCUS5075</name>
</gene>
<dbReference type="GO" id="GO:0097250">
    <property type="term" value="P:mitochondrial respirasome assembly"/>
    <property type="evidence" value="ECO:0007669"/>
    <property type="project" value="TreeGrafter"/>
</dbReference>
<keyword evidence="8" id="KW-1185">Reference proteome</keyword>
<dbReference type="Proteomes" id="UP000549394">
    <property type="component" value="Unassembled WGS sequence"/>
</dbReference>
<evidence type="ECO:0000259" key="6">
    <source>
        <dbReference type="PROSITE" id="PS51503"/>
    </source>
</evidence>
<reference evidence="7 8" key="1">
    <citation type="submission" date="2020-08" db="EMBL/GenBank/DDBJ databases">
        <authorList>
            <person name="Hejnol A."/>
        </authorList>
    </citation>
    <scope>NUCLEOTIDE SEQUENCE [LARGE SCALE GENOMIC DNA]</scope>
</reference>
<dbReference type="PROSITE" id="PS51503">
    <property type="entry name" value="HIG1"/>
    <property type="match status" value="1"/>
</dbReference>
<dbReference type="InterPro" id="IPR007667">
    <property type="entry name" value="Hypoxia_induced_domain"/>
</dbReference>
<evidence type="ECO:0000313" key="8">
    <source>
        <dbReference type="Proteomes" id="UP000549394"/>
    </source>
</evidence>
<dbReference type="EMBL" id="CAJFCJ010000006">
    <property type="protein sequence ID" value="CAD5116443.1"/>
    <property type="molecule type" value="Genomic_DNA"/>
</dbReference>
<evidence type="ECO:0000256" key="4">
    <source>
        <dbReference type="ARBA" id="ARBA00023136"/>
    </source>
</evidence>